<dbReference type="AlphaFoldDB" id="A0A819U4H6"/>
<evidence type="ECO:0000313" key="3">
    <source>
        <dbReference type="Proteomes" id="UP000663868"/>
    </source>
</evidence>
<accession>A0A819U4H6</accession>
<dbReference type="EMBL" id="CAJNOE010001808">
    <property type="protein sequence ID" value="CAF1451776.1"/>
    <property type="molecule type" value="Genomic_DNA"/>
</dbReference>
<proteinExistence type="predicted"/>
<protein>
    <submittedName>
        <fullName evidence="2">Uncharacterized protein</fullName>
    </submittedName>
</protein>
<gene>
    <name evidence="1" type="ORF">IZO911_LOCUS42408</name>
    <name evidence="2" type="ORF">KXQ929_LOCUS33873</name>
</gene>
<evidence type="ECO:0000313" key="1">
    <source>
        <dbReference type="EMBL" id="CAF1451776.1"/>
    </source>
</evidence>
<dbReference type="Proteomes" id="UP000663868">
    <property type="component" value="Unassembled WGS sequence"/>
</dbReference>
<evidence type="ECO:0000313" key="2">
    <source>
        <dbReference type="EMBL" id="CAF4089671.1"/>
    </source>
</evidence>
<comment type="caution">
    <text evidence="2">The sequence shown here is derived from an EMBL/GenBank/DDBJ whole genome shotgun (WGS) entry which is preliminary data.</text>
</comment>
<organism evidence="2 3">
    <name type="scientific">Adineta steineri</name>
    <dbReference type="NCBI Taxonomy" id="433720"/>
    <lineage>
        <taxon>Eukaryota</taxon>
        <taxon>Metazoa</taxon>
        <taxon>Spiralia</taxon>
        <taxon>Gnathifera</taxon>
        <taxon>Rotifera</taxon>
        <taxon>Eurotatoria</taxon>
        <taxon>Bdelloidea</taxon>
        <taxon>Adinetida</taxon>
        <taxon>Adinetidae</taxon>
        <taxon>Adineta</taxon>
    </lineage>
</organism>
<sequence length="622" mass="73338">MNNTINIIDENNSNNIIIHTNPSSAENEGEDKKKTNPIVLLINQMLMGTKMNNDKKNEEDTEVIAIDYWNMSDAEFKQRLLTSVKNDIHRKAKIQQWLEVDPNLSQLGRQYSYLIANVYSLKMEQDFWKTYQGHTRIEALWLSKMSKPILKRNNISEAFFKTENFMNHHLKTIEKRSRKAIAKLDEHLQKQEEGQLFKLSTINKSLFSAAIIALVRQDQSPLHKKYEEQTSELMLNSVNEQVLSQQLDQLSPFKQQPNQNEKQKSSKDMIQEQTTNVVMDFDLIPDYLLKTNHSFEKRISCILPSNDHLEELRNITILIHKLMSIEIVHSLWIVYQKAGMGNLPSITIPTIHEINRKIWLKEVRSLLKQQSQTEDINEIDYDDDACLIFVSNCLHDFNNKSQQYRRELNLKTSCLSDYTRSLECIIEKFVKENLKYFRMETDQQIALVQYDYTDQILKRAYFTQNPNENQITTTKNLCKLKLNQEMTKHEVNLLKENILTYIPSHPFERESSIAKTSFIDRIHNPKIRQQLYKQYKNVAEQARNSMMTVYMNCAEGQKQQCQIQYDIGLKNIYDTENNHPSHQRLTKSMWDLIEHLSANITARIECLYKFKKQLFQLKSNIH</sequence>
<dbReference type="Proteomes" id="UP000663860">
    <property type="component" value="Unassembled WGS sequence"/>
</dbReference>
<dbReference type="EMBL" id="CAJOBB010004454">
    <property type="protein sequence ID" value="CAF4089671.1"/>
    <property type="molecule type" value="Genomic_DNA"/>
</dbReference>
<name>A0A819U4H6_9BILA</name>
<reference evidence="2" key="1">
    <citation type="submission" date="2021-02" db="EMBL/GenBank/DDBJ databases">
        <authorList>
            <person name="Nowell W R."/>
        </authorList>
    </citation>
    <scope>NUCLEOTIDE SEQUENCE</scope>
</reference>